<dbReference type="OrthoDB" id="373914at2157"/>
<evidence type="ECO:0000313" key="2">
    <source>
        <dbReference type="EMBL" id="SIQ66318.1"/>
    </source>
</evidence>
<evidence type="ECO:0000313" key="3">
    <source>
        <dbReference type="Proteomes" id="UP000186914"/>
    </source>
</evidence>
<reference evidence="3" key="1">
    <citation type="submission" date="2017-01" db="EMBL/GenBank/DDBJ databases">
        <authorList>
            <person name="Varghese N."/>
            <person name="Submissions S."/>
        </authorList>
    </citation>
    <scope>NUCLEOTIDE SEQUENCE [LARGE SCALE GENOMIC DNA]</scope>
    <source>
        <strain evidence="3">CGMCC 1.7737</strain>
    </source>
</reference>
<sequence length="70" mass="7427">MSASNALTKLDEQAEQLSTWQYAIVAGLFGLIAGTAIYLALGNNIAVATFDALSTAFVAMAAAYIQRWRA</sequence>
<keyword evidence="3" id="KW-1185">Reference proteome</keyword>
<proteinExistence type="predicted"/>
<dbReference type="EMBL" id="FTNO01000001">
    <property type="protein sequence ID" value="SIQ66318.1"/>
    <property type="molecule type" value="Genomic_DNA"/>
</dbReference>
<keyword evidence="1" id="KW-0472">Membrane</keyword>
<name>A0A1N6UKY8_9EURY</name>
<dbReference type="RefSeq" id="WP_076426889.1">
    <property type="nucleotide sequence ID" value="NZ_FTNO01000001.1"/>
</dbReference>
<keyword evidence="1" id="KW-0812">Transmembrane</keyword>
<keyword evidence="1" id="KW-1133">Transmembrane helix</keyword>
<gene>
    <name evidence="2" type="ORF">SAMN05421858_0004</name>
</gene>
<evidence type="ECO:0000256" key="1">
    <source>
        <dbReference type="SAM" id="Phobius"/>
    </source>
</evidence>
<protein>
    <submittedName>
        <fullName evidence="2">Uncharacterized protein</fullName>
    </submittedName>
</protein>
<organism evidence="2 3">
    <name type="scientific">Haladaptatus litoreus</name>
    <dbReference type="NCBI Taxonomy" id="553468"/>
    <lineage>
        <taxon>Archaea</taxon>
        <taxon>Methanobacteriati</taxon>
        <taxon>Methanobacteriota</taxon>
        <taxon>Stenosarchaea group</taxon>
        <taxon>Halobacteria</taxon>
        <taxon>Halobacteriales</taxon>
        <taxon>Haladaptataceae</taxon>
        <taxon>Haladaptatus</taxon>
    </lineage>
</organism>
<accession>A0A1N6UKY8</accession>
<dbReference type="Proteomes" id="UP000186914">
    <property type="component" value="Unassembled WGS sequence"/>
</dbReference>
<feature type="transmembrane region" description="Helical" evidence="1">
    <location>
        <begin position="45"/>
        <end position="65"/>
    </location>
</feature>
<feature type="transmembrane region" description="Helical" evidence="1">
    <location>
        <begin position="20"/>
        <end position="39"/>
    </location>
</feature>
<dbReference type="AlphaFoldDB" id="A0A1N6UKY8"/>